<keyword evidence="7" id="KW-0812">Transmembrane</keyword>
<dbReference type="AlphaFoldDB" id="A0A3B3HDZ3"/>
<dbReference type="SUPFAM" id="SSF52309">
    <property type="entry name" value="N-(deoxy)ribosyltransferase-like"/>
    <property type="match status" value="1"/>
</dbReference>
<keyword evidence="6" id="KW-1015">Disulfide bond</keyword>
<dbReference type="GO" id="GO:0030890">
    <property type="term" value="P:positive regulation of B cell proliferation"/>
    <property type="evidence" value="ECO:0000318"/>
    <property type="project" value="GO_Central"/>
</dbReference>
<dbReference type="OrthoDB" id="10028716at2759"/>
<dbReference type="GO" id="GO:0016849">
    <property type="term" value="F:phosphorus-oxygen lyase activity"/>
    <property type="evidence" value="ECO:0000318"/>
    <property type="project" value="GO_Central"/>
</dbReference>
<evidence type="ECO:0000313" key="8">
    <source>
        <dbReference type="Ensembl" id="ENSORLP00000029785.1"/>
    </source>
</evidence>
<keyword evidence="4" id="KW-0378">Hydrolase</keyword>
<protein>
    <recommendedName>
        <fullName evidence="2">ADP-ribosyl cyclase/cyclic ADP-ribose hydrolase</fullName>
        <ecNumber evidence="2">3.2.2.6</ecNumber>
    </recommendedName>
</protein>
<dbReference type="EC" id="3.2.2.6" evidence="2"/>
<proteinExistence type="inferred from homology"/>
<accession>A0A3B3HDZ3</accession>
<evidence type="ECO:0000256" key="3">
    <source>
        <dbReference type="ARBA" id="ARBA00022679"/>
    </source>
</evidence>
<dbReference type="RefSeq" id="XP_023805994.1">
    <property type="nucleotide sequence ID" value="XM_023950226.1"/>
</dbReference>
<evidence type="ECO:0000256" key="6">
    <source>
        <dbReference type="ARBA" id="ARBA00023157"/>
    </source>
</evidence>
<dbReference type="Gene3D" id="3.40.50.720">
    <property type="entry name" value="NAD(P)-binding Rossmann-like Domain"/>
    <property type="match status" value="1"/>
</dbReference>
<comment type="similarity">
    <text evidence="1">Belongs to the ADP-ribosyl cyclase family.</text>
</comment>
<dbReference type="PANTHER" id="PTHR10912">
    <property type="entry name" value="ADP-RIBOSYL CYCLASE"/>
    <property type="match status" value="1"/>
</dbReference>
<evidence type="ECO:0000256" key="1">
    <source>
        <dbReference type="ARBA" id="ARBA00005406"/>
    </source>
</evidence>
<dbReference type="GO" id="GO:0016740">
    <property type="term" value="F:transferase activity"/>
    <property type="evidence" value="ECO:0007669"/>
    <property type="project" value="UniProtKB-KW"/>
</dbReference>
<reference evidence="8" key="2">
    <citation type="submission" date="2025-08" db="UniProtKB">
        <authorList>
            <consortium name="Ensembl"/>
        </authorList>
    </citation>
    <scope>IDENTIFICATION</scope>
    <source>
        <strain evidence="8">Hd-rR</strain>
    </source>
</reference>
<keyword evidence="3" id="KW-0808">Transferase</keyword>
<reference evidence="8 9" key="1">
    <citation type="journal article" date="2007" name="Nature">
        <title>The medaka draft genome and insights into vertebrate genome evolution.</title>
        <authorList>
            <person name="Kasahara M."/>
            <person name="Naruse K."/>
            <person name="Sasaki S."/>
            <person name="Nakatani Y."/>
            <person name="Qu W."/>
            <person name="Ahsan B."/>
            <person name="Yamada T."/>
            <person name="Nagayasu Y."/>
            <person name="Doi K."/>
            <person name="Kasai Y."/>
            <person name="Jindo T."/>
            <person name="Kobayashi D."/>
            <person name="Shimada A."/>
            <person name="Toyoda A."/>
            <person name="Kuroki Y."/>
            <person name="Fujiyama A."/>
            <person name="Sasaki T."/>
            <person name="Shimizu A."/>
            <person name="Asakawa S."/>
            <person name="Shimizu N."/>
            <person name="Hashimoto S."/>
            <person name="Yang J."/>
            <person name="Lee Y."/>
            <person name="Matsushima K."/>
            <person name="Sugano S."/>
            <person name="Sakaizumi M."/>
            <person name="Narita T."/>
            <person name="Ohishi K."/>
            <person name="Haga S."/>
            <person name="Ohta F."/>
            <person name="Nomoto H."/>
            <person name="Nogata K."/>
            <person name="Morishita T."/>
            <person name="Endo T."/>
            <person name="Shin-I T."/>
            <person name="Takeda H."/>
            <person name="Morishita S."/>
            <person name="Kohara Y."/>
        </authorList>
    </citation>
    <scope>NUCLEOTIDE SEQUENCE [LARGE SCALE GENOMIC DNA]</scope>
    <source>
        <strain evidence="8 9">Hd-rR</strain>
    </source>
</reference>
<dbReference type="InterPro" id="IPR003193">
    <property type="entry name" value="ADP-ribosyl_cyclase"/>
</dbReference>
<keyword evidence="9" id="KW-1185">Reference proteome</keyword>
<dbReference type="PANTHER" id="PTHR10912:SF9">
    <property type="entry name" value="ADP-RIBOSYL CYCLASE_CYCLIC ADP-RIBOSE HYDROLASE"/>
    <property type="match status" value="1"/>
</dbReference>
<sequence length="275" mass="30302">MEQPTQKRRRRRRLVVVVVVVVLMVVVLALGLGLGLGLTHGRTSGGIKDTFLKRCQKFNDLNCQNVWDAFQRAYINRDPCTVTTDAYDPFIEAVSFKSQCNRGLLWSKTKEVAHSFSQKRDCLVTLEDTPLGAILNDLTWCGKQGSDETFTSGCPGYSACDNNTVRSYWKRASAAFADTACGDVSVMLSGSIQTPFDPNSIFASIEVKRLRSPKVRRLNVVLVVEKNAVTNCTNGSLKNLQNVLDAGIGYGCKEVTRDQIDKCSSDPEIACGACW</sequence>
<evidence type="ECO:0000313" key="9">
    <source>
        <dbReference type="Proteomes" id="UP000001038"/>
    </source>
</evidence>
<dbReference type="Bgee" id="ENSORLG00000029660">
    <property type="expression patterns" value="Expressed in liver and 10 other cell types or tissues"/>
</dbReference>
<keyword evidence="7" id="KW-0472">Membrane</keyword>
<dbReference type="GO" id="GO:0061809">
    <property type="term" value="F:NAD+ nucleosidase activity, cyclic ADP-ribose generating"/>
    <property type="evidence" value="ECO:0007669"/>
    <property type="project" value="UniProtKB-EC"/>
</dbReference>
<keyword evidence="7" id="KW-1133">Transmembrane helix</keyword>
<evidence type="ECO:0000256" key="5">
    <source>
        <dbReference type="ARBA" id="ARBA00023027"/>
    </source>
</evidence>
<dbReference type="GeneTree" id="ENSGT00390000017291"/>
<keyword evidence="5" id="KW-0520">NAD</keyword>
<gene>
    <name evidence="8" type="primary">LOC101168658</name>
</gene>
<dbReference type="GeneID" id="101168658"/>
<organism evidence="8 9">
    <name type="scientific">Oryzias latipes</name>
    <name type="common">Japanese rice fish</name>
    <name type="synonym">Japanese killifish</name>
    <dbReference type="NCBI Taxonomy" id="8090"/>
    <lineage>
        <taxon>Eukaryota</taxon>
        <taxon>Metazoa</taxon>
        <taxon>Chordata</taxon>
        <taxon>Craniata</taxon>
        <taxon>Vertebrata</taxon>
        <taxon>Euteleostomi</taxon>
        <taxon>Actinopterygii</taxon>
        <taxon>Neopterygii</taxon>
        <taxon>Teleostei</taxon>
        <taxon>Neoteleostei</taxon>
        <taxon>Acanthomorphata</taxon>
        <taxon>Ovalentaria</taxon>
        <taxon>Atherinomorphae</taxon>
        <taxon>Beloniformes</taxon>
        <taxon>Adrianichthyidae</taxon>
        <taxon>Oryziinae</taxon>
        <taxon>Oryzias</taxon>
    </lineage>
</organism>
<evidence type="ECO:0000256" key="2">
    <source>
        <dbReference type="ARBA" id="ARBA00011982"/>
    </source>
</evidence>
<dbReference type="GO" id="GO:0005886">
    <property type="term" value="C:plasma membrane"/>
    <property type="evidence" value="ECO:0000318"/>
    <property type="project" value="GO_Central"/>
</dbReference>
<feature type="transmembrane region" description="Helical" evidence="7">
    <location>
        <begin position="14"/>
        <end position="38"/>
    </location>
</feature>
<reference evidence="8" key="3">
    <citation type="submission" date="2025-09" db="UniProtKB">
        <authorList>
            <consortium name="Ensembl"/>
        </authorList>
    </citation>
    <scope>IDENTIFICATION</scope>
    <source>
        <strain evidence="8">Hd-rR</strain>
    </source>
</reference>
<name>A0A3B3HDZ3_ORYLA</name>
<dbReference type="InParanoid" id="A0A3B3HDZ3"/>
<evidence type="ECO:0000256" key="4">
    <source>
        <dbReference type="ARBA" id="ARBA00022801"/>
    </source>
</evidence>
<dbReference type="Ensembl" id="ENSORLT00000034954.1">
    <property type="protein sequence ID" value="ENSORLP00000029785.1"/>
    <property type="gene ID" value="ENSORLG00000029660.1"/>
</dbReference>
<evidence type="ECO:0000256" key="7">
    <source>
        <dbReference type="SAM" id="Phobius"/>
    </source>
</evidence>
<dbReference type="Proteomes" id="UP000001038">
    <property type="component" value="Chromosome 20"/>
</dbReference>
<dbReference type="Gene3D" id="1.20.82.10">
    <property type="entry name" value="ADP Ribosyl Cyclase, Chain A, domain 1"/>
    <property type="match status" value="1"/>
</dbReference>
<dbReference type="Pfam" id="PF02267">
    <property type="entry name" value="Rib_hydrolayse"/>
    <property type="match status" value="1"/>
</dbReference>